<feature type="transmembrane region" description="Helical" evidence="1">
    <location>
        <begin position="9"/>
        <end position="28"/>
    </location>
</feature>
<feature type="transmembrane region" description="Helical" evidence="1">
    <location>
        <begin position="87"/>
        <end position="104"/>
    </location>
</feature>
<dbReference type="RefSeq" id="WP_096918969.1">
    <property type="nucleotide sequence ID" value="NZ_CP029487.1"/>
</dbReference>
<dbReference type="InterPro" id="IPR053150">
    <property type="entry name" value="Teicoplanin_resist-assoc"/>
</dbReference>
<proteinExistence type="predicted"/>
<accession>A0A4P9CEQ6</accession>
<dbReference type="Proteomes" id="UP000218387">
    <property type="component" value="Chromosome"/>
</dbReference>
<evidence type="ECO:0000259" key="2">
    <source>
        <dbReference type="Pfam" id="PF04892"/>
    </source>
</evidence>
<organism evidence="3 4">
    <name type="scientific">Eubacterium maltosivorans</name>
    <dbReference type="NCBI Taxonomy" id="2041044"/>
    <lineage>
        <taxon>Bacteria</taxon>
        <taxon>Bacillati</taxon>
        <taxon>Bacillota</taxon>
        <taxon>Clostridia</taxon>
        <taxon>Eubacteriales</taxon>
        <taxon>Eubacteriaceae</taxon>
        <taxon>Eubacterium</taxon>
    </lineage>
</organism>
<protein>
    <submittedName>
        <fullName evidence="3">VanZ family protein</fullName>
    </submittedName>
</protein>
<name>A0A4P9CEQ6_EUBML</name>
<keyword evidence="1" id="KW-1133">Transmembrane helix</keyword>
<gene>
    <name evidence="3" type="ORF">CPZ25_018465</name>
</gene>
<evidence type="ECO:0000256" key="1">
    <source>
        <dbReference type="SAM" id="Phobius"/>
    </source>
</evidence>
<keyword evidence="1" id="KW-0812">Transmembrane</keyword>
<evidence type="ECO:0000313" key="4">
    <source>
        <dbReference type="Proteomes" id="UP000218387"/>
    </source>
</evidence>
<feature type="transmembrane region" description="Helical" evidence="1">
    <location>
        <begin position="143"/>
        <end position="160"/>
    </location>
</feature>
<feature type="transmembrane region" description="Helical" evidence="1">
    <location>
        <begin position="111"/>
        <end position="131"/>
    </location>
</feature>
<evidence type="ECO:0000313" key="3">
    <source>
        <dbReference type="EMBL" id="QCT73212.1"/>
    </source>
</evidence>
<sequence length="161" mass="18404">MTKDARKRFLLRVVFVFYIGFLAMVTLLPTSNIAYESSYNLLPLTNIDNYIYDIVHSGIINWEFLATKPTDAVSILYNTFTYSFRNLAGNIVLFIPLGLLYPLCRKKRVSFPHILIVTVGTTALIELLQFAFLSSRSADVDDLILNFIGGMIGYLIYKWIE</sequence>
<keyword evidence="4" id="KW-1185">Reference proteome</keyword>
<keyword evidence="1" id="KW-0472">Membrane</keyword>
<dbReference type="KEGG" id="emt:CPZ25_018465"/>
<dbReference type="InterPro" id="IPR006976">
    <property type="entry name" value="VanZ-like"/>
</dbReference>
<feature type="domain" description="VanZ-like" evidence="2">
    <location>
        <begin position="15"/>
        <end position="160"/>
    </location>
</feature>
<reference evidence="3 4" key="1">
    <citation type="submission" date="2018-05" db="EMBL/GenBank/DDBJ databases">
        <title>Genome comparison of Eubacterium sp.</title>
        <authorList>
            <person name="Feng Y."/>
            <person name="Sanchez-Andrea I."/>
            <person name="Stams A.J.M."/>
            <person name="De Vos W.M."/>
        </authorList>
    </citation>
    <scope>NUCLEOTIDE SEQUENCE [LARGE SCALE GENOMIC DNA]</scope>
    <source>
        <strain evidence="3 4">YI</strain>
    </source>
</reference>
<dbReference type="Pfam" id="PF04892">
    <property type="entry name" value="VanZ"/>
    <property type="match status" value="1"/>
</dbReference>
<dbReference type="PANTHER" id="PTHR36834">
    <property type="entry name" value="MEMBRANE PROTEIN-RELATED"/>
    <property type="match status" value="1"/>
</dbReference>
<dbReference type="EMBL" id="CP029487">
    <property type="protein sequence ID" value="QCT73212.1"/>
    <property type="molecule type" value="Genomic_DNA"/>
</dbReference>
<dbReference type="PANTHER" id="PTHR36834:SF1">
    <property type="entry name" value="INTEGRAL MEMBRANE PROTEIN"/>
    <property type="match status" value="1"/>
</dbReference>
<dbReference type="AlphaFoldDB" id="A0A4P9CEQ6"/>